<dbReference type="EMBL" id="GISG01165890">
    <property type="protein sequence ID" value="MBA4650631.1"/>
    <property type="molecule type" value="Transcribed_RNA"/>
</dbReference>
<proteinExistence type="predicted"/>
<reference evidence="1" key="1">
    <citation type="journal article" date="2013" name="J. Plant Res.">
        <title>Effect of fungi and light on seed germination of three Opuntia species from semiarid lands of central Mexico.</title>
        <authorList>
            <person name="Delgado-Sanchez P."/>
            <person name="Jimenez-Bremont J.F."/>
            <person name="Guerrero-Gonzalez Mde L."/>
            <person name="Flores J."/>
        </authorList>
    </citation>
    <scope>NUCLEOTIDE SEQUENCE</scope>
    <source>
        <tissue evidence="1">Cladode</tissue>
    </source>
</reference>
<accession>A0A7C8ZU93</accession>
<dbReference type="AlphaFoldDB" id="A0A7C8ZU93"/>
<name>A0A7C8ZU93_OPUST</name>
<protein>
    <submittedName>
        <fullName evidence="1">Uncharacterized protein</fullName>
    </submittedName>
</protein>
<reference evidence="1" key="2">
    <citation type="submission" date="2020-07" db="EMBL/GenBank/DDBJ databases">
        <authorList>
            <person name="Vera ALvarez R."/>
            <person name="Arias-Moreno D.M."/>
            <person name="Jimenez-Jacinto V."/>
            <person name="Jimenez-Bremont J.F."/>
            <person name="Swaminathan K."/>
            <person name="Moose S.P."/>
            <person name="Guerrero-Gonzalez M.L."/>
            <person name="Marino-Ramirez L."/>
            <person name="Landsman D."/>
            <person name="Rodriguez-Kessler M."/>
            <person name="Delgado-Sanchez P."/>
        </authorList>
    </citation>
    <scope>NUCLEOTIDE SEQUENCE</scope>
    <source>
        <tissue evidence="1">Cladode</tissue>
    </source>
</reference>
<evidence type="ECO:0000313" key="1">
    <source>
        <dbReference type="EMBL" id="MBA4650631.1"/>
    </source>
</evidence>
<sequence>MMIIPACTKLEIPMFLRRRGRRRHHKMSQLISDLHEILPTQKLLTVHPLYLPPKLMHQHMRLLTLSLSSPLGPPHDGGGEYCRHPPWRLRRVPSRPINENHIPINVIQMIGQIIDRQLALREEQVLHRPTLVPTVLSCVPDHLLRLAHFGRELNVVAFESGEIFLEF</sequence>
<organism evidence="1">
    <name type="scientific">Opuntia streptacantha</name>
    <name type="common">Prickly pear cactus</name>
    <name type="synonym">Opuntia cardona</name>
    <dbReference type="NCBI Taxonomy" id="393608"/>
    <lineage>
        <taxon>Eukaryota</taxon>
        <taxon>Viridiplantae</taxon>
        <taxon>Streptophyta</taxon>
        <taxon>Embryophyta</taxon>
        <taxon>Tracheophyta</taxon>
        <taxon>Spermatophyta</taxon>
        <taxon>Magnoliopsida</taxon>
        <taxon>eudicotyledons</taxon>
        <taxon>Gunneridae</taxon>
        <taxon>Pentapetalae</taxon>
        <taxon>Caryophyllales</taxon>
        <taxon>Cactineae</taxon>
        <taxon>Cactaceae</taxon>
        <taxon>Opuntioideae</taxon>
        <taxon>Opuntia</taxon>
    </lineage>
</organism>